<dbReference type="Proteomes" id="UP000626148">
    <property type="component" value="Unassembled WGS sequence"/>
</dbReference>
<accession>A0A918JZT8</accession>
<sequence>MCAPTWKLVVAVVSAWPTIEEKPASRPITVLATYRIGMLRQHVEHSVERYRPASDTPFTGWRSAM</sequence>
<keyword evidence="2" id="KW-1185">Reference proteome</keyword>
<gene>
    <name evidence="1" type="ORF">GCM10007392_02610</name>
</gene>
<proteinExistence type="predicted"/>
<dbReference type="AlphaFoldDB" id="A0A918JZT8"/>
<name>A0A918JZT8_9GAMM</name>
<organism evidence="1 2">
    <name type="scientific">Saccharospirillum salsuginis</name>
    <dbReference type="NCBI Taxonomy" id="418750"/>
    <lineage>
        <taxon>Bacteria</taxon>
        <taxon>Pseudomonadati</taxon>
        <taxon>Pseudomonadota</taxon>
        <taxon>Gammaproteobacteria</taxon>
        <taxon>Oceanospirillales</taxon>
        <taxon>Saccharospirillaceae</taxon>
        <taxon>Saccharospirillum</taxon>
    </lineage>
</organism>
<reference evidence="1" key="2">
    <citation type="submission" date="2020-09" db="EMBL/GenBank/DDBJ databases">
        <authorList>
            <person name="Sun Q."/>
            <person name="Kim S."/>
        </authorList>
    </citation>
    <scope>NUCLEOTIDE SEQUENCE</scope>
    <source>
        <strain evidence="1">KCTC 22169</strain>
    </source>
</reference>
<evidence type="ECO:0000313" key="2">
    <source>
        <dbReference type="Proteomes" id="UP000626148"/>
    </source>
</evidence>
<reference evidence="1" key="1">
    <citation type="journal article" date="2014" name="Int. J. Syst. Evol. Microbiol.">
        <title>Complete genome sequence of Corynebacterium casei LMG S-19264T (=DSM 44701T), isolated from a smear-ripened cheese.</title>
        <authorList>
            <consortium name="US DOE Joint Genome Institute (JGI-PGF)"/>
            <person name="Walter F."/>
            <person name="Albersmeier A."/>
            <person name="Kalinowski J."/>
            <person name="Ruckert C."/>
        </authorList>
    </citation>
    <scope>NUCLEOTIDE SEQUENCE</scope>
    <source>
        <strain evidence="1">KCTC 22169</strain>
    </source>
</reference>
<protein>
    <submittedName>
        <fullName evidence="1">Uncharacterized protein</fullName>
    </submittedName>
</protein>
<dbReference type="EMBL" id="BMXR01000001">
    <property type="protein sequence ID" value="GGX39626.1"/>
    <property type="molecule type" value="Genomic_DNA"/>
</dbReference>
<evidence type="ECO:0000313" key="1">
    <source>
        <dbReference type="EMBL" id="GGX39626.1"/>
    </source>
</evidence>
<comment type="caution">
    <text evidence="1">The sequence shown here is derived from an EMBL/GenBank/DDBJ whole genome shotgun (WGS) entry which is preliminary data.</text>
</comment>